<dbReference type="AlphaFoldDB" id="A0A062VF64"/>
<dbReference type="InterPro" id="IPR016181">
    <property type="entry name" value="Acyl_CoA_acyltransferase"/>
</dbReference>
<evidence type="ECO:0000313" key="3">
    <source>
        <dbReference type="Proteomes" id="UP000027100"/>
    </source>
</evidence>
<accession>A0A062VF64</accession>
<keyword evidence="3" id="KW-1185">Reference proteome</keyword>
<dbReference type="InterPro" id="IPR000182">
    <property type="entry name" value="GNAT_dom"/>
</dbReference>
<reference evidence="2 3" key="1">
    <citation type="journal article" date="2014" name="Antonie Van Leeuwenhoek">
        <title>Hyphomonas beringensis sp. nov. and Hyphomonas chukchiensis sp. nov., isolated from surface seawater of the Bering Sea and Chukchi Sea.</title>
        <authorList>
            <person name="Li C."/>
            <person name="Lai Q."/>
            <person name="Li G."/>
            <person name="Dong C."/>
            <person name="Wang J."/>
            <person name="Liao Y."/>
            <person name="Shao Z."/>
        </authorList>
    </citation>
    <scope>NUCLEOTIDE SEQUENCE [LARGE SCALE GENOMIC DNA]</scope>
    <source>
        <strain evidence="2 3">PS728</strain>
    </source>
</reference>
<feature type="domain" description="N-acetyltransferase" evidence="1">
    <location>
        <begin position="3"/>
        <end position="148"/>
    </location>
</feature>
<comment type="caution">
    <text evidence="2">The sequence shown here is derived from an EMBL/GenBank/DDBJ whole genome shotgun (WGS) entry which is preliminary data.</text>
</comment>
<dbReference type="Pfam" id="PF13508">
    <property type="entry name" value="Acetyltransf_7"/>
    <property type="match status" value="1"/>
</dbReference>
<gene>
    <name evidence="2" type="ORF">HPO_16280</name>
</gene>
<proteinExistence type="predicted"/>
<dbReference type="SUPFAM" id="SSF55729">
    <property type="entry name" value="Acyl-CoA N-acyltransferases (Nat)"/>
    <property type="match status" value="1"/>
</dbReference>
<organism evidence="2 3">
    <name type="scientific">Hyphomonas polymorpha PS728</name>
    <dbReference type="NCBI Taxonomy" id="1280954"/>
    <lineage>
        <taxon>Bacteria</taxon>
        <taxon>Pseudomonadati</taxon>
        <taxon>Pseudomonadota</taxon>
        <taxon>Alphaproteobacteria</taxon>
        <taxon>Hyphomonadales</taxon>
        <taxon>Hyphomonadaceae</taxon>
        <taxon>Hyphomonas</taxon>
    </lineage>
</organism>
<evidence type="ECO:0000313" key="2">
    <source>
        <dbReference type="EMBL" id="KCZ97149.1"/>
    </source>
</evidence>
<dbReference type="EMBL" id="ARYM01000024">
    <property type="protein sequence ID" value="KCZ97149.1"/>
    <property type="molecule type" value="Genomic_DNA"/>
</dbReference>
<dbReference type="STRING" id="1280954.HPO_16280"/>
<name>A0A062VF64_9PROT</name>
<dbReference type="eggNOG" id="COG0456">
    <property type="taxonomic scope" value="Bacteria"/>
</dbReference>
<dbReference type="CDD" id="cd04301">
    <property type="entry name" value="NAT_SF"/>
    <property type="match status" value="1"/>
</dbReference>
<dbReference type="Gene3D" id="3.40.630.30">
    <property type="match status" value="1"/>
</dbReference>
<evidence type="ECO:0000259" key="1">
    <source>
        <dbReference type="PROSITE" id="PS51186"/>
    </source>
</evidence>
<dbReference type="GO" id="GO:0016747">
    <property type="term" value="F:acyltransferase activity, transferring groups other than amino-acyl groups"/>
    <property type="evidence" value="ECO:0007669"/>
    <property type="project" value="InterPro"/>
</dbReference>
<dbReference type="PATRIC" id="fig|1280954.3.peg.3286"/>
<protein>
    <submittedName>
        <fullName evidence="2">Acetyltransferase</fullName>
    </submittedName>
</protein>
<dbReference type="RefSeq" id="WP_035601153.1">
    <property type="nucleotide sequence ID" value="NZ_ARYM01000024.1"/>
</dbReference>
<dbReference type="Proteomes" id="UP000027100">
    <property type="component" value="Unassembled WGS sequence"/>
</dbReference>
<keyword evidence="2" id="KW-0808">Transferase</keyword>
<sequence length="153" mass="17345">MHIVFSAATPEDFKRLLALRLSVMREHLERLGRFDSDRARARFSAGFAPAFTRLVHLDGAFAGCVTLRPGGEGIELEHFYLRPEFHGQGTGSRILACLLEETDQAGQRVHLGVLKQSPARRFYERHGFVFTHAGEFDDYFIRMPRQGTPSLAR</sequence>
<dbReference type="PROSITE" id="PS51186">
    <property type="entry name" value="GNAT"/>
    <property type="match status" value="1"/>
</dbReference>
<dbReference type="OrthoDB" id="7585366at2"/>